<feature type="signal peptide" evidence="1">
    <location>
        <begin position="1"/>
        <end position="25"/>
    </location>
</feature>
<comment type="caution">
    <text evidence="2">The sequence shown here is derived from an EMBL/GenBank/DDBJ whole genome shotgun (WGS) entry which is preliminary data.</text>
</comment>
<dbReference type="Pfam" id="PF10783">
    <property type="entry name" value="DUF2599"/>
    <property type="match status" value="1"/>
</dbReference>
<feature type="chain" id="PRO_5046258119" description="DUF2599 domain-containing protein" evidence="1">
    <location>
        <begin position="26"/>
        <end position="159"/>
    </location>
</feature>
<dbReference type="InterPro" id="IPR019719">
    <property type="entry name" value="DUF2599"/>
</dbReference>
<accession>A0ABP8Z2N5</accession>
<evidence type="ECO:0008006" key="4">
    <source>
        <dbReference type="Google" id="ProtNLM"/>
    </source>
</evidence>
<keyword evidence="1" id="KW-0732">Signal</keyword>
<keyword evidence="3" id="KW-1185">Reference proteome</keyword>
<proteinExistence type="predicted"/>
<dbReference type="EMBL" id="BAABIE010000004">
    <property type="protein sequence ID" value="GAA4744698.1"/>
    <property type="molecule type" value="Genomic_DNA"/>
</dbReference>
<name>A0ABP8Z2N5_9ACTN</name>
<sequence length="159" mass="16767">MRKHRMVGLLAAIGLLMAPAVPAEAAPAPSPMQAELDAYLASSSGSADLPFPGLPWPPTARGPYIDRVQWVQLGSGPSLQIYPTAAGRRATGFGLPSAAWREVLALAPNAATPGMRSQFDCHWVFVRIVDPGKASWNLEPGRAVVGPLEMVATACNPPF</sequence>
<evidence type="ECO:0000256" key="1">
    <source>
        <dbReference type="SAM" id="SignalP"/>
    </source>
</evidence>
<organism evidence="2 3">
    <name type="scientific">Gordonia alkaliphila</name>
    <dbReference type="NCBI Taxonomy" id="1053547"/>
    <lineage>
        <taxon>Bacteria</taxon>
        <taxon>Bacillati</taxon>
        <taxon>Actinomycetota</taxon>
        <taxon>Actinomycetes</taxon>
        <taxon>Mycobacteriales</taxon>
        <taxon>Gordoniaceae</taxon>
        <taxon>Gordonia</taxon>
    </lineage>
</organism>
<reference evidence="3" key="1">
    <citation type="journal article" date="2019" name="Int. J. Syst. Evol. Microbiol.">
        <title>The Global Catalogue of Microorganisms (GCM) 10K type strain sequencing project: providing services to taxonomists for standard genome sequencing and annotation.</title>
        <authorList>
            <consortium name="The Broad Institute Genomics Platform"/>
            <consortium name="The Broad Institute Genome Sequencing Center for Infectious Disease"/>
            <person name="Wu L."/>
            <person name="Ma J."/>
        </authorList>
    </citation>
    <scope>NUCLEOTIDE SEQUENCE [LARGE SCALE GENOMIC DNA]</scope>
    <source>
        <strain evidence="3">JCM 18077</strain>
    </source>
</reference>
<gene>
    <name evidence="2" type="ORF">GCM10023217_12080</name>
</gene>
<dbReference type="Proteomes" id="UP001500822">
    <property type="component" value="Unassembled WGS sequence"/>
</dbReference>
<evidence type="ECO:0000313" key="2">
    <source>
        <dbReference type="EMBL" id="GAA4744698.1"/>
    </source>
</evidence>
<dbReference type="RefSeq" id="WP_246992339.1">
    <property type="nucleotide sequence ID" value="NZ_BAABIE010000004.1"/>
</dbReference>
<evidence type="ECO:0000313" key="3">
    <source>
        <dbReference type="Proteomes" id="UP001500822"/>
    </source>
</evidence>
<protein>
    <recommendedName>
        <fullName evidence="4">DUF2599 domain-containing protein</fullName>
    </recommendedName>
</protein>